<feature type="binding site" description="covalent" evidence="8">
    <location>
        <position position="14"/>
    </location>
    <ligand>
        <name>heme c</name>
        <dbReference type="ChEBI" id="CHEBI:61717"/>
    </ligand>
</feature>
<evidence type="ECO:0000256" key="5">
    <source>
        <dbReference type="ARBA" id="ARBA00022982"/>
    </source>
</evidence>
<dbReference type="InterPro" id="IPR002324">
    <property type="entry name" value="Cyt_c_ID"/>
</dbReference>
<evidence type="ECO:0000256" key="6">
    <source>
        <dbReference type="ARBA" id="ARBA00023004"/>
    </source>
</evidence>
<keyword evidence="3 8" id="KW-0349">Heme</keyword>
<comment type="PTM">
    <text evidence="8">Binds 1 heme c group covalently per subunit.</text>
</comment>
<dbReference type="GO" id="GO:0020037">
    <property type="term" value="F:heme binding"/>
    <property type="evidence" value="ECO:0007669"/>
    <property type="project" value="InterPro"/>
</dbReference>
<dbReference type="Proteomes" id="UP000265875">
    <property type="component" value="Unassembled WGS sequence"/>
</dbReference>
<feature type="binding site" description="covalent" evidence="8">
    <location>
        <position position="18"/>
    </location>
    <ligand>
        <name>heme c</name>
        <dbReference type="ChEBI" id="CHEBI:61717"/>
    </ligand>
</feature>
<dbReference type="GO" id="GO:0005506">
    <property type="term" value="F:iron ion binding"/>
    <property type="evidence" value="ECO:0007669"/>
    <property type="project" value="InterPro"/>
</dbReference>
<evidence type="ECO:0000256" key="9">
    <source>
        <dbReference type="SAM" id="MobiDB-lite"/>
    </source>
</evidence>
<evidence type="ECO:0000256" key="7">
    <source>
        <dbReference type="ARBA" id="ARBA00031244"/>
    </source>
</evidence>
<feature type="domain" description="Cytochrome c" evidence="10">
    <location>
        <begin position="1"/>
        <end position="85"/>
    </location>
</feature>
<evidence type="ECO:0000256" key="1">
    <source>
        <dbReference type="ARBA" id="ARBA00021020"/>
    </source>
</evidence>
<dbReference type="Pfam" id="PF13442">
    <property type="entry name" value="Cytochrome_CBB3"/>
    <property type="match status" value="1"/>
</dbReference>
<evidence type="ECO:0000256" key="4">
    <source>
        <dbReference type="ARBA" id="ARBA00022723"/>
    </source>
</evidence>
<evidence type="ECO:0000256" key="8">
    <source>
        <dbReference type="PIRSR" id="PIRSR602324-1"/>
    </source>
</evidence>
<feature type="binding site" description="covalent" evidence="8">
    <location>
        <position position="63"/>
    </location>
    <ligand>
        <name>heme c</name>
        <dbReference type="ChEBI" id="CHEBI:61717"/>
    </ligand>
</feature>
<evidence type="ECO:0000313" key="11">
    <source>
        <dbReference type="EMBL" id="RII77543.1"/>
    </source>
</evidence>
<dbReference type="PRINTS" id="PR00606">
    <property type="entry name" value="CYTCHROMECID"/>
</dbReference>
<dbReference type="PROSITE" id="PS51007">
    <property type="entry name" value="CYTC"/>
    <property type="match status" value="1"/>
</dbReference>
<sequence length="86" mass="9333">MAEDLQPTLQRYACTACHQPAVKIVGPSWQEIAAKYRDGSKSPEQLGQSIKAGSTGQWGPVPMPPQAQVSDTDLKAISQWILSQQP</sequence>
<dbReference type="GO" id="GO:0009055">
    <property type="term" value="F:electron transfer activity"/>
    <property type="evidence" value="ECO:0007669"/>
    <property type="project" value="InterPro"/>
</dbReference>
<evidence type="ECO:0000259" key="10">
    <source>
        <dbReference type="PROSITE" id="PS51007"/>
    </source>
</evidence>
<comment type="caution">
    <text evidence="11">The sequence shown here is derived from an EMBL/GenBank/DDBJ whole genome shotgun (WGS) entry which is preliminary data.</text>
</comment>
<keyword evidence="5" id="KW-0249">Electron transport</keyword>
<gene>
    <name evidence="11" type="ORF">D0894_12350</name>
</gene>
<feature type="region of interest" description="Disordered" evidence="9">
    <location>
        <begin position="37"/>
        <end position="67"/>
    </location>
</feature>
<dbReference type="EMBL" id="QWLL01000030">
    <property type="protein sequence ID" value="RII77543.1"/>
    <property type="molecule type" value="Genomic_DNA"/>
</dbReference>
<keyword evidence="6 8" id="KW-0408">Iron</keyword>
<keyword evidence="4 8" id="KW-0479">Metal-binding</keyword>
<evidence type="ECO:0000256" key="2">
    <source>
        <dbReference type="ARBA" id="ARBA00022448"/>
    </source>
</evidence>
<feature type="compositionally biased region" description="Polar residues" evidence="9">
    <location>
        <begin position="42"/>
        <end position="57"/>
    </location>
</feature>
<dbReference type="InterPro" id="IPR009056">
    <property type="entry name" value="Cyt_c-like_dom"/>
</dbReference>
<name>A0A399M6W8_9PSED</name>
<accession>A0A399M6W8</accession>
<evidence type="ECO:0000256" key="3">
    <source>
        <dbReference type="ARBA" id="ARBA00022617"/>
    </source>
</evidence>
<dbReference type="AlphaFoldDB" id="A0A399M6W8"/>
<dbReference type="Gene3D" id="1.10.760.10">
    <property type="entry name" value="Cytochrome c-like domain"/>
    <property type="match status" value="1"/>
</dbReference>
<dbReference type="InterPro" id="IPR036909">
    <property type="entry name" value="Cyt_c-like_dom_sf"/>
</dbReference>
<evidence type="ECO:0000313" key="12">
    <source>
        <dbReference type="Proteomes" id="UP000265875"/>
    </source>
</evidence>
<protein>
    <recommendedName>
        <fullName evidence="1">Cytochrome c-551</fullName>
    </recommendedName>
    <alternativeName>
        <fullName evidence="7">Cytochrome c551</fullName>
    </alternativeName>
</protein>
<proteinExistence type="predicted"/>
<reference evidence="11 12" key="1">
    <citation type="submission" date="2018-08" db="EMBL/GenBank/DDBJ databases">
        <title>Draft genome sequence of the cyanotroph, Pseudomonas monteilii BCN3.</title>
        <authorList>
            <person name="Jones L.B."/>
            <person name="Kunz D.A."/>
        </authorList>
    </citation>
    <scope>NUCLEOTIDE SEQUENCE [LARGE SCALE GENOMIC DNA]</scope>
    <source>
        <strain evidence="11 12">BCN3</strain>
    </source>
</reference>
<dbReference type="SUPFAM" id="SSF46626">
    <property type="entry name" value="Cytochrome c"/>
    <property type="match status" value="1"/>
</dbReference>
<organism evidence="11 12">
    <name type="scientific">Pseudomonas monteilii</name>
    <dbReference type="NCBI Taxonomy" id="76759"/>
    <lineage>
        <taxon>Bacteria</taxon>
        <taxon>Pseudomonadati</taxon>
        <taxon>Pseudomonadota</taxon>
        <taxon>Gammaproteobacteria</taxon>
        <taxon>Pseudomonadales</taxon>
        <taxon>Pseudomonadaceae</taxon>
        <taxon>Pseudomonas</taxon>
    </lineage>
</organism>
<keyword evidence="2" id="KW-0813">Transport</keyword>